<protein>
    <submittedName>
        <fullName evidence="1">NS2</fullName>
    </submittedName>
</protein>
<proteinExistence type="predicted"/>
<organism evidence="1">
    <name type="scientific">uncultured densovirus</name>
    <dbReference type="NCBI Taxonomy" id="748192"/>
    <lineage>
        <taxon>Viruses</taxon>
        <taxon>Monodnaviria</taxon>
        <taxon>Shotokuvirae</taxon>
        <taxon>Cossaviricota</taxon>
        <taxon>Quintoviricetes</taxon>
        <taxon>Piccovirales</taxon>
        <taxon>Parvoviridae</taxon>
        <taxon>Densovirinae</taxon>
        <taxon>environmental samples</taxon>
    </lineage>
</organism>
<dbReference type="EMBL" id="MT733031">
    <property type="protein sequence ID" value="QOD39529.1"/>
    <property type="molecule type" value="Genomic_DNA"/>
</dbReference>
<reference evidence="1" key="1">
    <citation type="submission" date="2020-07" db="EMBL/GenBank/DDBJ databases">
        <title>Diversity of sea star-associated densoviruses and transcribed endogenized viral elements of densovirus origin.</title>
        <authorList>
            <person name="Jackson E.W."/>
            <person name="Hewson I."/>
        </authorList>
    </citation>
    <scope>NUCLEOTIDE SEQUENCE</scope>
</reference>
<accession>A0A7L7YTF1</accession>
<name>A0A7L7YTF1_9VIRU</name>
<gene>
    <name evidence="1" type="primary">NS2</name>
</gene>
<sequence>MSKRKDHEMSGSEESEEELILEEDKTIAFATILHKILQSNIPLSETHPGYLLGFVNMLEAEENLPSELENSLRGFQKAAKTWSYNIGKASKKGVIEYLESCKGLMGNLFEMSFGSKTLESVKTFLIAYKEMDVSEEDCSRYVEKIHTSMSSMTASSATGRAGATGGKRRKLMEPMLDEIDVHIDEIPVEVEPSPTFKTYSSIIARKDGQQYIRKYEEKWKEFQARVTIYRRADLMDCPKSSEKWKYKYQELELNFNSGDQLSMMTSRIKGHLSQYLEEKNASWERKKEYKFE</sequence>
<evidence type="ECO:0000313" key="1">
    <source>
        <dbReference type="EMBL" id="QOD39529.1"/>
    </source>
</evidence>